<dbReference type="AlphaFoldDB" id="A0A9X4AVA4"/>
<name>A0A9X4AVA4_9BACT</name>
<gene>
    <name evidence="1" type="ORF">KEG57_36920</name>
</gene>
<keyword evidence="2" id="KW-1185">Reference proteome</keyword>
<comment type="caution">
    <text evidence="1">The sequence shown here is derived from an EMBL/GenBank/DDBJ whole genome shotgun (WGS) entry which is preliminary data.</text>
</comment>
<reference evidence="1 2" key="1">
    <citation type="submission" date="2021-04" db="EMBL/GenBank/DDBJ databases">
        <title>Genome analysis of Polyangium sp.</title>
        <authorList>
            <person name="Li Y."/>
            <person name="Wang J."/>
        </authorList>
    </citation>
    <scope>NUCLEOTIDE SEQUENCE [LARGE SCALE GENOMIC DNA]</scope>
    <source>
        <strain evidence="1 2">SDU14</strain>
    </source>
</reference>
<organism evidence="1 2">
    <name type="scientific">Polyangium jinanense</name>
    <dbReference type="NCBI Taxonomy" id="2829994"/>
    <lineage>
        <taxon>Bacteria</taxon>
        <taxon>Pseudomonadati</taxon>
        <taxon>Myxococcota</taxon>
        <taxon>Polyangia</taxon>
        <taxon>Polyangiales</taxon>
        <taxon>Polyangiaceae</taxon>
        <taxon>Polyangium</taxon>
    </lineage>
</organism>
<sequence>MDLERQGSTSTDVARAVWYLASPAMSTRLSGEVRLVVGEMEGRVLW</sequence>
<proteinExistence type="predicted"/>
<dbReference type="EMBL" id="JAGTJJ010000035">
    <property type="protein sequence ID" value="MDC3986119.1"/>
    <property type="molecule type" value="Genomic_DNA"/>
</dbReference>
<evidence type="ECO:0000313" key="1">
    <source>
        <dbReference type="EMBL" id="MDC3986119.1"/>
    </source>
</evidence>
<protein>
    <submittedName>
        <fullName evidence="1">Uncharacterized protein</fullName>
    </submittedName>
</protein>
<dbReference type="Proteomes" id="UP001151081">
    <property type="component" value="Unassembled WGS sequence"/>
</dbReference>
<accession>A0A9X4AVA4</accession>
<dbReference type="RefSeq" id="WP_272425143.1">
    <property type="nucleotide sequence ID" value="NZ_JAGTJJ010000035.1"/>
</dbReference>
<evidence type="ECO:0000313" key="2">
    <source>
        <dbReference type="Proteomes" id="UP001151081"/>
    </source>
</evidence>